<feature type="transmembrane region" description="Helical" evidence="1">
    <location>
        <begin position="67"/>
        <end position="86"/>
    </location>
</feature>
<evidence type="ECO:0000256" key="1">
    <source>
        <dbReference type="SAM" id="Phobius"/>
    </source>
</evidence>
<keyword evidence="1" id="KW-0812">Transmembrane</keyword>
<evidence type="ECO:0000259" key="2">
    <source>
        <dbReference type="Pfam" id="PF13240"/>
    </source>
</evidence>
<dbReference type="EMBL" id="QOCU01000003">
    <property type="protein sequence ID" value="RHW52445.1"/>
    <property type="molecule type" value="Genomic_DNA"/>
</dbReference>
<keyword evidence="1" id="KW-0472">Membrane</keyword>
<reference evidence="4 5" key="1">
    <citation type="submission" date="2018-07" db="EMBL/GenBank/DDBJ databases">
        <title>Genome sequences of six Lactobacillus spp. isolated from bumble bee guts.</title>
        <authorList>
            <person name="Motta E.V.S."/>
            <person name="Moran N.A."/>
        </authorList>
    </citation>
    <scope>NUCLEOTIDE SEQUENCE [LARGE SCALE GENOMIC DNA]</scope>
    <source>
        <strain evidence="4 5">BI-4G</strain>
    </source>
</reference>
<gene>
    <name evidence="4" type="ORF">DS834_04265</name>
</gene>
<dbReference type="Pfam" id="PF13240">
    <property type="entry name" value="Zn_Ribbon_1"/>
    <property type="match status" value="1"/>
</dbReference>
<dbReference type="PANTHER" id="PTHR40038:SF1">
    <property type="entry name" value="MEMBRANE-ASSOCIATED PROTEIN TCAA"/>
    <property type="match status" value="1"/>
</dbReference>
<organism evidence="4 5">
    <name type="scientific">Lactobacillus bombicola</name>
    <dbReference type="NCBI Taxonomy" id="1505723"/>
    <lineage>
        <taxon>Bacteria</taxon>
        <taxon>Bacillati</taxon>
        <taxon>Bacillota</taxon>
        <taxon>Bacilli</taxon>
        <taxon>Lactobacillales</taxon>
        <taxon>Lactobacillaceae</taxon>
        <taxon>Lactobacillus</taxon>
    </lineage>
</organism>
<evidence type="ECO:0008006" key="6">
    <source>
        <dbReference type="Google" id="ProtNLM"/>
    </source>
</evidence>
<dbReference type="InterPro" id="IPR054530">
    <property type="entry name" value="TcaA_4th"/>
</dbReference>
<protein>
    <recommendedName>
        <fullName evidence="6">Zinc-ribbon domain-containing protein</fullName>
    </recommendedName>
</protein>
<evidence type="ECO:0000313" key="4">
    <source>
        <dbReference type="EMBL" id="RHW52445.1"/>
    </source>
</evidence>
<dbReference type="Proteomes" id="UP000283380">
    <property type="component" value="Unassembled WGS sequence"/>
</dbReference>
<dbReference type="Pfam" id="PF22820">
    <property type="entry name" value="TcaA_3rd_4th"/>
    <property type="match status" value="1"/>
</dbReference>
<dbReference type="InterPro" id="IPR026870">
    <property type="entry name" value="Zinc_ribbon_dom"/>
</dbReference>
<evidence type="ECO:0000259" key="3">
    <source>
        <dbReference type="Pfam" id="PF22820"/>
    </source>
</evidence>
<proteinExistence type="predicted"/>
<name>A0ABX9LUP6_9LACO</name>
<feature type="domain" description="TcaA 4th" evidence="3">
    <location>
        <begin position="257"/>
        <end position="325"/>
    </location>
</feature>
<sequence>MNERNFCPNCGAKIKADATFCPSCGTKLTKQEDQVKSLQASVPKPVPVKQQVQVRQRRAPMKKKNKIILISLLVLVVACGAFYAWGSNYYQRNNQVAQLTAYLKNPQQSLADYAMGDNSDVKVTAAALKPTQQYYAEHSNEADKIAVALKYSDNYNNVKLVESGRYLLIFPKYKLQFKTFAPHIETNHANSTIFVNGKKIGGVDGSGEDYYKKVTPLFPGKYHIAVKSIASGHKLAANKNVDIFSNQAINMDIKTVNFMIKSIPKAKVYINDEQVGVLNDNGTKTFNDYPVINDMKIYVETKVDGKMIRSETVNYDDLGFVDDDDSEDNVVKPSWKGLIEKKEAEQILEDNFNSPDEDNFIGGAENKSYQDLHTQSSNFADDDDILDTSMECSVVSIMPAPNNSSSVTYKITYTFEHEDFEHKQVLLYTGGLFHRVGDDDDDTQKIRSIGNGKVISDKKYNN</sequence>
<dbReference type="PANTHER" id="PTHR40038">
    <property type="entry name" value="MEMBRANE-ASSOCIATED PROTEIN TCAA"/>
    <property type="match status" value="1"/>
</dbReference>
<keyword evidence="5" id="KW-1185">Reference proteome</keyword>
<comment type="caution">
    <text evidence="4">The sequence shown here is derived from an EMBL/GenBank/DDBJ whole genome shotgun (WGS) entry which is preliminary data.</text>
</comment>
<evidence type="ECO:0000313" key="5">
    <source>
        <dbReference type="Proteomes" id="UP000283380"/>
    </source>
</evidence>
<feature type="domain" description="Zinc-ribbon" evidence="2">
    <location>
        <begin position="6"/>
        <end position="28"/>
    </location>
</feature>
<dbReference type="RefSeq" id="WP_118896656.1">
    <property type="nucleotide sequence ID" value="NZ_QOCT01000008.1"/>
</dbReference>
<accession>A0ABX9LUP6</accession>
<keyword evidence="1" id="KW-1133">Transmembrane helix</keyword>